<proteinExistence type="predicted"/>
<dbReference type="GO" id="GO:0003700">
    <property type="term" value="F:DNA-binding transcription factor activity"/>
    <property type="evidence" value="ECO:0007669"/>
    <property type="project" value="TreeGrafter"/>
</dbReference>
<dbReference type="InterPro" id="IPR023772">
    <property type="entry name" value="DNA-bd_HTH_TetR-type_CS"/>
</dbReference>
<keyword evidence="1" id="KW-0805">Transcription regulation</keyword>
<dbReference type="InterPro" id="IPR001647">
    <property type="entry name" value="HTH_TetR"/>
</dbReference>
<dbReference type="Gene3D" id="1.10.357.10">
    <property type="entry name" value="Tetracycline Repressor, domain 2"/>
    <property type="match status" value="1"/>
</dbReference>
<dbReference type="InterPro" id="IPR009057">
    <property type="entry name" value="Homeodomain-like_sf"/>
</dbReference>
<dbReference type="EMBL" id="VFOR01000002">
    <property type="protein sequence ID" value="TQL57945.1"/>
    <property type="molecule type" value="Genomic_DNA"/>
</dbReference>
<evidence type="ECO:0000256" key="3">
    <source>
        <dbReference type="ARBA" id="ARBA00023163"/>
    </source>
</evidence>
<accession>A0A542ZC61</accession>
<dbReference type="PRINTS" id="PR00455">
    <property type="entry name" value="HTHTETR"/>
</dbReference>
<evidence type="ECO:0000256" key="1">
    <source>
        <dbReference type="ARBA" id="ARBA00023015"/>
    </source>
</evidence>
<dbReference type="InterPro" id="IPR050109">
    <property type="entry name" value="HTH-type_TetR-like_transc_reg"/>
</dbReference>
<dbReference type="PROSITE" id="PS50977">
    <property type="entry name" value="HTH_TETR_2"/>
    <property type="match status" value="1"/>
</dbReference>
<comment type="caution">
    <text evidence="6">The sequence shown here is derived from an EMBL/GenBank/DDBJ whole genome shotgun (WGS) entry which is preliminary data.</text>
</comment>
<gene>
    <name evidence="6" type="ORF">FB460_1793</name>
</gene>
<dbReference type="FunFam" id="1.10.10.60:FF:000141">
    <property type="entry name" value="TetR family transcriptional regulator"/>
    <property type="match status" value="1"/>
</dbReference>
<dbReference type="Proteomes" id="UP000316196">
    <property type="component" value="Unassembled WGS sequence"/>
</dbReference>
<dbReference type="PROSITE" id="PS01081">
    <property type="entry name" value="HTH_TETR_1"/>
    <property type="match status" value="1"/>
</dbReference>
<dbReference type="GO" id="GO:0045892">
    <property type="term" value="P:negative regulation of DNA-templated transcription"/>
    <property type="evidence" value="ECO:0007669"/>
    <property type="project" value="UniProtKB-ARBA"/>
</dbReference>
<keyword evidence="2 4" id="KW-0238">DNA-binding</keyword>
<keyword evidence="7" id="KW-1185">Reference proteome</keyword>
<feature type="DNA-binding region" description="H-T-H motif" evidence="4">
    <location>
        <begin position="36"/>
        <end position="55"/>
    </location>
</feature>
<dbReference type="AlphaFoldDB" id="A0A542ZC61"/>
<evidence type="ECO:0000313" key="7">
    <source>
        <dbReference type="Proteomes" id="UP000316196"/>
    </source>
</evidence>
<dbReference type="PANTHER" id="PTHR30055">
    <property type="entry name" value="HTH-TYPE TRANSCRIPTIONAL REGULATOR RUTR"/>
    <property type="match status" value="1"/>
</dbReference>
<evidence type="ECO:0000313" key="6">
    <source>
        <dbReference type="EMBL" id="TQL57945.1"/>
    </source>
</evidence>
<sequence>MITVTNGHELRRRRTREAILKSATRLFDERGFTATTVAEIAADAGVSQRTFFLHFPSKEDLLFTHVDTFREVAVQAAAASSSPSPSARVKHAVAAMIDMATADSTLVRHAADRAQTASLGRLPRSLVAQLSALAIALTESVADATDAPPSKVAPMVGGALGAVQAAGLIAAEEGASSEEMHQRMSYALEHSLVGFAH</sequence>
<dbReference type="OrthoDB" id="8688418at2"/>
<organism evidence="6 7">
    <name type="scientific">Propioniferax innocua</name>
    <dbReference type="NCBI Taxonomy" id="1753"/>
    <lineage>
        <taxon>Bacteria</taxon>
        <taxon>Bacillati</taxon>
        <taxon>Actinomycetota</taxon>
        <taxon>Actinomycetes</taxon>
        <taxon>Propionibacteriales</taxon>
        <taxon>Propionibacteriaceae</taxon>
        <taxon>Propioniferax</taxon>
    </lineage>
</organism>
<evidence type="ECO:0000256" key="2">
    <source>
        <dbReference type="ARBA" id="ARBA00023125"/>
    </source>
</evidence>
<name>A0A542ZC61_9ACTN</name>
<dbReference type="GO" id="GO:0000976">
    <property type="term" value="F:transcription cis-regulatory region binding"/>
    <property type="evidence" value="ECO:0007669"/>
    <property type="project" value="TreeGrafter"/>
</dbReference>
<reference evidence="6 7" key="1">
    <citation type="submission" date="2019-06" db="EMBL/GenBank/DDBJ databases">
        <title>Sequencing the genomes of 1000 actinobacteria strains.</title>
        <authorList>
            <person name="Klenk H.-P."/>
        </authorList>
    </citation>
    <scope>NUCLEOTIDE SEQUENCE [LARGE SCALE GENOMIC DNA]</scope>
    <source>
        <strain evidence="6 7">DSM 8251</strain>
    </source>
</reference>
<feature type="domain" description="HTH tetR-type" evidence="5">
    <location>
        <begin position="13"/>
        <end position="73"/>
    </location>
</feature>
<dbReference type="PANTHER" id="PTHR30055:SF234">
    <property type="entry name" value="HTH-TYPE TRANSCRIPTIONAL REGULATOR BETI"/>
    <property type="match status" value="1"/>
</dbReference>
<protein>
    <submittedName>
        <fullName evidence="6">TetR family transcriptional regulator</fullName>
    </submittedName>
</protein>
<keyword evidence="3" id="KW-0804">Transcription</keyword>
<evidence type="ECO:0000256" key="4">
    <source>
        <dbReference type="PROSITE-ProRule" id="PRU00335"/>
    </source>
</evidence>
<evidence type="ECO:0000259" key="5">
    <source>
        <dbReference type="PROSITE" id="PS50977"/>
    </source>
</evidence>
<dbReference type="SUPFAM" id="SSF46689">
    <property type="entry name" value="Homeodomain-like"/>
    <property type="match status" value="1"/>
</dbReference>
<dbReference type="Pfam" id="PF00440">
    <property type="entry name" value="TetR_N"/>
    <property type="match status" value="1"/>
</dbReference>